<evidence type="ECO:0000256" key="2">
    <source>
        <dbReference type="SAM" id="MobiDB-lite"/>
    </source>
</evidence>
<dbReference type="Proteomes" id="UP000582837">
    <property type="component" value="Unassembled WGS sequence"/>
</dbReference>
<evidence type="ECO:0000313" key="3">
    <source>
        <dbReference type="EMBL" id="MBB6070500.1"/>
    </source>
</evidence>
<sequence length="211" mass="23728">MLNDLKKLFSESWSAFVTEAGRRGPEDDVAELLTGMRREMVQARASLPLYDEGVRAAEAELARERKALEDAVRRGGLAERIQDAETVRIAAEFAERHRRRVAVLEEKVRAAQAEKELRAAEVQDMMRRYKEADLNRFGLLAAVRKARAQQSVREAGEVGMDDFDRMAGRIESEAAYGDALEELDDSPPPPSAPNADDVEARLQEMKRRMGL</sequence>
<protein>
    <submittedName>
        <fullName evidence="3">Phage shock protein A</fullName>
    </submittedName>
</protein>
<keyword evidence="4" id="KW-1185">Reference proteome</keyword>
<name>A0A841GXL9_9BACT</name>
<feature type="coiled-coil region" evidence="1">
    <location>
        <begin position="54"/>
        <end position="123"/>
    </location>
</feature>
<evidence type="ECO:0000313" key="4">
    <source>
        <dbReference type="Proteomes" id="UP000582837"/>
    </source>
</evidence>
<accession>A0A841GXL9</accession>
<feature type="compositionally biased region" description="Basic and acidic residues" evidence="2">
    <location>
        <begin position="198"/>
        <end position="211"/>
    </location>
</feature>
<reference evidence="3 4" key="1">
    <citation type="submission" date="2020-08" db="EMBL/GenBank/DDBJ databases">
        <title>Genomic Encyclopedia of Type Strains, Phase IV (KMG-IV): sequencing the most valuable type-strain genomes for metagenomic binning, comparative biology and taxonomic classification.</title>
        <authorList>
            <person name="Goeker M."/>
        </authorList>
    </citation>
    <scope>NUCLEOTIDE SEQUENCE [LARGE SCALE GENOMIC DNA]</scope>
    <source>
        <strain evidence="3 4">DSM 29007</strain>
    </source>
</reference>
<organism evidence="3 4">
    <name type="scientific">Longimicrobium terrae</name>
    <dbReference type="NCBI Taxonomy" id="1639882"/>
    <lineage>
        <taxon>Bacteria</taxon>
        <taxon>Pseudomonadati</taxon>
        <taxon>Gemmatimonadota</taxon>
        <taxon>Longimicrobiia</taxon>
        <taxon>Longimicrobiales</taxon>
        <taxon>Longimicrobiaceae</taxon>
        <taxon>Longimicrobium</taxon>
    </lineage>
</organism>
<gene>
    <name evidence="3" type="ORF">HNQ61_002121</name>
</gene>
<dbReference type="AlphaFoldDB" id="A0A841GXL9"/>
<comment type="caution">
    <text evidence="3">The sequence shown here is derived from an EMBL/GenBank/DDBJ whole genome shotgun (WGS) entry which is preliminary data.</text>
</comment>
<proteinExistence type="predicted"/>
<keyword evidence="1" id="KW-0175">Coiled coil</keyword>
<dbReference type="RefSeq" id="WP_170034326.1">
    <property type="nucleotide sequence ID" value="NZ_JABDTL010000001.1"/>
</dbReference>
<feature type="region of interest" description="Disordered" evidence="2">
    <location>
        <begin position="174"/>
        <end position="211"/>
    </location>
</feature>
<evidence type="ECO:0000256" key="1">
    <source>
        <dbReference type="SAM" id="Coils"/>
    </source>
</evidence>
<dbReference type="EMBL" id="JACHIA010000005">
    <property type="protein sequence ID" value="MBB6070500.1"/>
    <property type="molecule type" value="Genomic_DNA"/>
</dbReference>